<dbReference type="PROSITE" id="PS00154">
    <property type="entry name" value="ATPASE_E1_E2"/>
    <property type="match status" value="1"/>
</dbReference>
<keyword evidence="5" id="KW-1278">Translocase</keyword>
<evidence type="ECO:0000256" key="5">
    <source>
        <dbReference type="ARBA" id="ARBA00022967"/>
    </source>
</evidence>
<dbReference type="RefSeq" id="WP_186935143.1">
    <property type="nucleotide sequence ID" value="NZ_JACOPS010000002.1"/>
</dbReference>
<sequence>MKYSIVYDKPQRIRFRCGAYAFDKAYEGCIYNFLIEKNYVKKVEVNSENGGILVMYDKGYRQNVIDVIASIERSSLVKVEAKKTVSVQDIDNNFKHNLISCVAKRLLQKWLLPAPIRMVVTIYTSIKYIKKALKALWNCKLNVDVLDGASIATCLLQRNFKTAGTIMFLLTVSGMLEDYTHARTKAVLTDSLAIKADKVWLVTDDNSEVLIPMSDLTEGDNIRVQTGNVIPVDGVVVSGEATVNESSMTGEPLPVAKREGITVFAGTVVEEGNIVVNVKALSSNTKISKIIDLIDNSENLKAGVQSRAETLADRIVPFSFLGFLATLVLTRNITKAVSLLMVDYSCAIKLSTPIAVISAIKEAADHDITVKGGKYLEAYAHADTIVFDKTGTLTNAEPKLEKVISFSDYSEEEILKIAACLEEHFPHSVANAVVNAANERGLSHIEEHSDVQYIVAHGIATTLHGKKAVIGSKHFVVEDEQISVTEEQQKTIDEKSGACSVLYLAIGGVLVGALCISDPPREEAVRAIQMLRNQGIKRVVMLTGDSQKAAQMTAEMLGITEYKCQVLPEDKHKYVEELKKSGKGVIMVGDGINDTPALAAANVSVAMRDASDIARETADITIKSSDLTELARIRTISQTLMDRINRNYRFIVGFNSALMASGFLGLISPSMSALLHNSSTMLICAKSMTPLTEKKHKRRKPKENN</sequence>
<evidence type="ECO:0000256" key="4">
    <source>
        <dbReference type="ARBA" id="ARBA00022692"/>
    </source>
</evidence>
<dbReference type="InterPro" id="IPR027256">
    <property type="entry name" value="P-typ_ATPase_IB"/>
</dbReference>
<keyword evidence="3" id="KW-0104">Cadmium</keyword>
<dbReference type="SUPFAM" id="SSF56784">
    <property type="entry name" value="HAD-like"/>
    <property type="match status" value="1"/>
</dbReference>
<accession>A0ABR7HK38</accession>
<dbReference type="PRINTS" id="PR00119">
    <property type="entry name" value="CATATPASE"/>
</dbReference>
<evidence type="ECO:0000256" key="1">
    <source>
        <dbReference type="ARBA" id="ARBA00004141"/>
    </source>
</evidence>
<dbReference type="PROSITE" id="PS01229">
    <property type="entry name" value="COF_2"/>
    <property type="match status" value="1"/>
</dbReference>
<dbReference type="Gene3D" id="3.40.1110.10">
    <property type="entry name" value="Calcium-transporting ATPase, cytoplasmic domain N"/>
    <property type="match status" value="1"/>
</dbReference>
<evidence type="ECO:0000256" key="2">
    <source>
        <dbReference type="ARBA" id="ARBA00006024"/>
    </source>
</evidence>
<protein>
    <recommendedName>
        <fullName evidence="8">Cd(2+)-exporting ATPase</fullName>
        <ecNumber evidence="8">7.2.2.21</ecNumber>
    </recommendedName>
</protein>
<dbReference type="InterPro" id="IPR008250">
    <property type="entry name" value="ATPase_P-typ_transduc_dom_A_sf"/>
</dbReference>
<evidence type="ECO:0000313" key="12">
    <source>
        <dbReference type="EMBL" id="MBC5727900.1"/>
    </source>
</evidence>
<keyword evidence="10" id="KW-0479">Metal-binding</keyword>
<dbReference type="SFLD" id="SFLDG00002">
    <property type="entry name" value="C1.7:_P-type_atpase_like"/>
    <property type="match status" value="1"/>
</dbReference>
<dbReference type="InterPro" id="IPR044492">
    <property type="entry name" value="P_typ_ATPase_HD_dom"/>
</dbReference>
<organism evidence="12 13">
    <name type="scientific">Ruminococcus intestinalis</name>
    <dbReference type="NCBI Taxonomy" id="2763066"/>
    <lineage>
        <taxon>Bacteria</taxon>
        <taxon>Bacillati</taxon>
        <taxon>Bacillota</taxon>
        <taxon>Clostridia</taxon>
        <taxon>Eubacteriales</taxon>
        <taxon>Oscillospiraceae</taxon>
        <taxon>Ruminococcus</taxon>
    </lineage>
</organism>
<keyword evidence="10" id="KW-0547">Nucleotide-binding</keyword>
<dbReference type="InterPro" id="IPR051014">
    <property type="entry name" value="Cation_Transport_ATPase_IB"/>
</dbReference>
<dbReference type="Gene3D" id="3.40.50.1000">
    <property type="entry name" value="HAD superfamily/HAD-like"/>
    <property type="match status" value="1"/>
</dbReference>
<gene>
    <name evidence="12" type="ORF">H8R91_05085</name>
</gene>
<evidence type="ECO:0000256" key="8">
    <source>
        <dbReference type="ARBA" id="ARBA00039103"/>
    </source>
</evidence>
<evidence type="ECO:0000313" key="13">
    <source>
        <dbReference type="Proteomes" id="UP000636755"/>
    </source>
</evidence>
<dbReference type="CDD" id="cd07550">
    <property type="entry name" value="P-type_ATPase_HM"/>
    <property type="match status" value="1"/>
</dbReference>
<keyword evidence="7" id="KW-0472">Membrane</keyword>
<keyword evidence="6" id="KW-1133">Transmembrane helix</keyword>
<name>A0ABR7HK38_9FIRM</name>
<comment type="similarity">
    <text evidence="2 10">Belongs to the cation transport ATPase (P-type) (TC 3.A.3) family. Type IB subfamily.</text>
</comment>
<comment type="subcellular location">
    <subcellularLocation>
        <location evidence="10">Cell membrane</location>
    </subcellularLocation>
    <subcellularLocation>
        <location evidence="1">Membrane</location>
        <topology evidence="1">Multi-pass membrane protein</topology>
    </subcellularLocation>
</comment>
<dbReference type="InterPro" id="IPR059000">
    <property type="entry name" value="ATPase_P-type_domA"/>
</dbReference>
<reference evidence="12 13" key="1">
    <citation type="submission" date="2020-08" db="EMBL/GenBank/DDBJ databases">
        <title>Genome public.</title>
        <authorList>
            <person name="Liu C."/>
            <person name="Sun Q."/>
        </authorList>
    </citation>
    <scope>NUCLEOTIDE SEQUENCE [LARGE SCALE GENOMIC DNA]</scope>
    <source>
        <strain evidence="12 13">NSJ-71</strain>
    </source>
</reference>
<feature type="domain" description="P-type ATPase A" evidence="11">
    <location>
        <begin position="196"/>
        <end position="294"/>
    </location>
</feature>
<dbReference type="Pfam" id="PF00122">
    <property type="entry name" value="E1-E2_ATPase"/>
    <property type="match status" value="1"/>
</dbReference>
<dbReference type="PANTHER" id="PTHR48085">
    <property type="entry name" value="CADMIUM/ZINC-TRANSPORTING ATPASE HMA2-RELATED"/>
    <property type="match status" value="1"/>
</dbReference>
<dbReference type="Proteomes" id="UP000636755">
    <property type="component" value="Unassembled WGS sequence"/>
</dbReference>
<dbReference type="InterPro" id="IPR001757">
    <property type="entry name" value="P_typ_ATPase"/>
</dbReference>
<dbReference type="Pfam" id="PF00702">
    <property type="entry name" value="Hydrolase"/>
    <property type="match status" value="1"/>
</dbReference>
<evidence type="ECO:0000256" key="9">
    <source>
        <dbReference type="ARBA" id="ARBA00049338"/>
    </source>
</evidence>
<dbReference type="InterPro" id="IPR036412">
    <property type="entry name" value="HAD-like_sf"/>
</dbReference>
<dbReference type="PANTHER" id="PTHR48085:SF5">
    <property type="entry name" value="CADMIUM_ZINC-TRANSPORTING ATPASE HMA4-RELATED"/>
    <property type="match status" value="1"/>
</dbReference>
<keyword evidence="4" id="KW-0812">Transmembrane</keyword>
<keyword evidence="10" id="KW-0067">ATP-binding</keyword>
<dbReference type="InterPro" id="IPR023299">
    <property type="entry name" value="ATPase_P-typ_cyto_dom_N"/>
</dbReference>
<dbReference type="EMBL" id="JACOPS010000002">
    <property type="protein sequence ID" value="MBC5727900.1"/>
    <property type="molecule type" value="Genomic_DNA"/>
</dbReference>
<dbReference type="NCBIfam" id="TIGR01525">
    <property type="entry name" value="ATPase-IB_hvy"/>
    <property type="match status" value="1"/>
</dbReference>
<evidence type="ECO:0000256" key="7">
    <source>
        <dbReference type="ARBA" id="ARBA00023136"/>
    </source>
</evidence>
<dbReference type="SFLD" id="SFLDF00027">
    <property type="entry name" value="p-type_atpase"/>
    <property type="match status" value="1"/>
</dbReference>
<evidence type="ECO:0000256" key="6">
    <source>
        <dbReference type="ARBA" id="ARBA00022989"/>
    </source>
</evidence>
<evidence type="ECO:0000259" key="11">
    <source>
        <dbReference type="Pfam" id="PF00122"/>
    </source>
</evidence>
<comment type="catalytic activity">
    <reaction evidence="9">
        <text>Cd(2+)(in) + ATP + H2O = Cd(2+)(out) + ADP + phosphate + H(+)</text>
        <dbReference type="Rhea" id="RHEA:12132"/>
        <dbReference type="ChEBI" id="CHEBI:15377"/>
        <dbReference type="ChEBI" id="CHEBI:15378"/>
        <dbReference type="ChEBI" id="CHEBI:30616"/>
        <dbReference type="ChEBI" id="CHEBI:43474"/>
        <dbReference type="ChEBI" id="CHEBI:48775"/>
        <dbReference type="ChEBI" id="CHEBI:456216"/>
        <dbReference type="EC" id="7.2.2.21"/>
    </reaction>
</comment>
<dbReference type="Gene3D" id="2.70.150.10">
    <property type="entry name" value="Calcium-transporting ATPase, cytoplasmic transduction domain A"/>
    <property type="match status" value="1"/>
</dbReference>
<proteinExistence type="inferred from homology"/>
<keyword evidence="10" id="KW-1003">Cell membrane</keyword>
<dbReference type="NCBIfam" id="TIGR01494">
    <property type="entry name" value="ATPase_P-type"/>
    <property type="match status" value="1"/>
</dbReference>
<dbReference type="SFLD" id="SFLDS00003">
    <property type="entry name" value="Haloacid_Dehalogenase"/>
    <property type="match status" value="1"/>
</dbReference>
<evidence type="ECO:0000256" key="3">
    <source>
        <dbReference type="ARBA" id="ARBA00022539"/>
    </source>
</evidence>
<keyword evidence="13" id="KW-1185">Reference proteome</keyword>
<dbReference type="InterPro" id="IPR018303">
    <property type="entry name" value="ATPase_P-typ_P_site"/>
</dbReference>
<evidence type="ECO:0000256" key="10">
    <source>
        <dbReference type="RuleBase" id="RU362081"/>
    </source>
</evidence>
<dbReference type="InterPro" id="IPR023214">
    <property type="entry name" value="HAD_sf"/>
</dbReference>
<dbReference type="EC" id="7.2.2.21" evidence="8"/>
<dbReference type="SUPFAM" id="SSF81653">
    <property type="entry name" value="Calcium ATPase, transduction domain A"/>
    <property type="match status" value="1"/>
</dbReference>
<comment type="caution">
    <text evidence="12">The sequence shown here is derived from an EMBL/GenBank/DDBJ whole genome shotgun (WGS) entry which is preliminary data.</text>
</comment>